<comment type="caution">
    <text evidence="1">The sequence shown here is derived from an EMBL/GenBank/DDBJ whole genome shotgun (WGS) entry which is preliminary data.</text>
</comment>
<evidence type="ECO:0000313" key="1">
    <source>
        <dbReference type="EMBL" id="KAJ1203777.1"/>
    </source>
</evidence>
<dbReference type="Proteomes" id="UP001066276">
    <property type="component" value="Chromosome 2_1"/>
</dbReference>
<dbReference type="AlphaFoldDB" id="A0AAV7VU64"/>
<keyword evidence="2" id="KW-1185">Reference proteome</keyword>
<gene>
    <name evidence="1" type="ORF">NDU88_007558</name>
</gene>
<name>A0AAV7VU64_PLEWA</name>
<dbReference type="EMBL" id="JANPWB010000003">
    <property type="protein sequence ID" value="KAJ1203777.1"/>
    <property type="molecule type" value="Genomic_DNA"/>
</dbReference>
<proteinExistence type="predicted"/>
<protein>
    <submittedName>
        <fullName evidence="1">Uncharacterized protein</fullName>
    </submittedName>
</protein>
<sequence>MPAGSAEGELPPAVCWGRLGLRCTFVGPVRRSLRTAALQPCTFVGVSLVDLRPCGGRRFSVFGAGGWCGSAMPGCLDCWRGPADLRDFI</sequence>
<evidence type="ECO:0000313" key="2">
    <source>
        <dbReference type="Proteomes" id="UP001066276"/>
    </source>
</evidence>
<accession>A0AAV7VU64</accession>
<organism evidence="1 2">
    <name type="scientific">Pleurodeles waltl</name>
    <name type="common">Iberian ribbed newt</name>
    <dbReference type="NCBI Taxonomy" id="8319"/>
    <lineage>
        <taxon>Eukaryota</taxon>
        <taxon>Metazoa</taxon>
        <taxon>Chordata</taxon>
        <taxon>Craniata</taxon>
        <taxon>Vertebrata</taxon>
        <taxon>Euteleostomi</taxon>
        <taxon>Amphibia</taxon>
        <taxon>Batrachia</taxon>
        <taxon>Caudata</taxon>
        <taxon>Salamandroidea</taxon>
        <taxon>Salamandridae</taxon>
        <taxon>Pleurodelinae</taxon>
        <taxon>Pleurodeles</taxon>
    </lineage>
</organism>
<reference evidence="1" key="1">
    <citation type="journal article" date="2022" name="bioRxiv">
        <title>Sequencing and chromosome-scale assembly of the giantPleurodeles waltlgenome.</title>
        <authorList>
            <person name="Brown T."/>
            <person name="Elewa A."/>
            <person name="Iarovenko S."/>
            <person name="Subramanian E."/>
            <person name="Araus A.J."/>
            <person name="Petzold A."/>
            <person name="Susuki M."/>
            <person name="Suzuki K.-i.T."/>
            <person name="Hayashi T."/>
            <person name="Toyoda A."/>
            <person name="Oliveira C."/>
            <person name="Osipova E."/>
            <person name="Leigh N.D."/>
            <person name="Simon A."/>
            <person name="Yun M.H."/>
        </authorList>
    </citation>
    <scope>NUCLEOTIDE SEQUENCE</scope>
    <source>
        <strain evidence="1">20211129_DDA</strain>
        <tissue evidence="1">Liver</tissue>
    </source>
</reference>